<feature type="transmembrane region" description="Helical" evidence="2">
    <location>
        <begin position="49"/>
        <end position="69"/>
    </location>
</feature>
<gene>
    <name evidence="3" type="ORF">DWW07_16355</name>
</gene>
<feature type="region of interest" description="Disordered" evidence="1">
    <location>
        <begin position="113"/>
        <end position="154"/>
    </location>
</feature>
<keyword evidence="2" id="KW-0472">Membrane</keyword>
<sequence length="154" mass="17159">MAYVPVPKDLTKVKTKVALNLTKRQLIFFSLAAVVGIPFYLFMRKPIGSSIAAILMVTIMLPFFFMAMYEKDGLPFEKVVANIIRQKFICPAVRPYKTENFYQEISTLVKKEGVPDGKKDKAGDSAGASVPGGKKKPSGKKKQKKQKRKRTGKA</sequence>
<dbReference type="RefSeq" id="WP_024720790.1">
    <property type="nucleotide sequence ID" value="NZ_JAJCRF010000019.1"/>
</dbReference>
<dbReference type="Proteomes" id="UP000265828">
    <property type="component" value="Unassembled WGS sequence"/>
</dbReference>
<reference evidence="3 4" key="1">
    <citation type="submission" date="2018-08" db="EMBL/GenBank/DDBJ databases">
        <title>A genome reference for cultivated species of the human gut microbiota.</title>
        <authorList>
            <person name="Zou Y."/>
            <person name="Xue W."/>
            <person name="Luo G."/>
        </authorList>
    </citation>
    <scope>NUCLEOTIDE SEQUENCE [LARGE SCALE GENOMIC DNA]</scope>
    <source>
        <strain evidence="3 4">AF14-23</strain>
    </source>
</reference>
<keyword evidence="2" id="KW-1133">Transmembrane helix</keyword>
<keyword evidence="2" id="KW-0812">Transmembrane</keyword>
<evidence type="ECO:0000313" key="3">
    <source>
        <dbReference type="EMBL" id="RGV60641.1"/>
    </source>
</evidence>
<evidence type="ECO:0000256" key="2">
    <source>
        <dbReference type="SAM" id="Phobius"/>
    </source>
</evidence>
<dbReference type="InterPro" id="IPR024414">
    <property type="entry name" value="Uncharacterised_PrgI"/>
</dbReference>
<dbReference type="AlphaFoldDB" id="A0A395X3Q8"/>
<feature type="transmembrane region" description="Helical" evidence="2">
    <location>
        <begin position="26"/>
        <end position="43"/>
    </location>
</feature>
<protein>
    <submittedName>
        <fullName evidence="3">PrgI family protein</fullName>
    </submittedName>
</protein>
<organism evidence="3 4">
    <name type="scientific">Blautia obeum</name>
    <dbReference type="NCBI Taxonomy" id="40520"/>
    <lineage>
        <taxon>Bacteria</taxon>
        <taxon>Bacillati</taxon>
        <taxon>Bacillota</taxon>
        <taxon>Clostridia</taxon>
        <taxon>Lachnospirales</taxon>
        <taxon>Lachnospiraceae</taxon>
        <taxon>Blautia</taxon>
    </lineage>
</organism>
<proteinExistence type="predicted"/>
<comment type="caution">
    <text evidence="3">The sequence shown here is derived from an EMBL/GenBank/DDBJ whole genome shotgun (WGS) entry which is preliminary data.</text>
</comment>
<dbReference type="Pfam" id="PF12666">
    <property type="entry name" value="PrgI"/>
    <property type="match status" value="1"/>
</dbReference>
<accession>A0A395X3Q8</accession>
<feature type="compositionally biased region" description="Basic residues" evidence="1">
    <location>
        <begin position="133"/>
        <end position="154"/>
    </location>
</feature>
<evidence type="ECO:0000313" key="4">
    <source>
        <dbReference type="Proteomes" id="UP000265828"/>
    </source>
</evidence>
<feature type="compositionally biased region" description="Basic and acidic residues" evidence="1">
    <location>
        <begin position="113"/>
        <end position="123"/>
    </location>
</feature>
<name>A0A395X3Q8_9FIRM</name>
<dbReference type="EMBL" id="QRZI01000016">
    <property type="protein sequence ID" value="RGV60641.1"/>
    <property type="molecule type" value="Genomic_DNA"/>
</dbReference>
<evidence type="ECO:0000256" key="1">
    <source>
        <dbReference type="SAM" id="MobiDB-lite"/>
    </source>
</evidence>